<dbReference type="EMBL" id="GGMR01013216">
    <property type="protein sequence ID" value="MBY25835.1"/>
    <property type="molecule type" value="Transcribed_RNA"/>
</dbReference>
<name>A0A2S2P8V2_SCHGA</name>
<protein>
    <submittedName>
        <fullName evidence="1">Uncharacterized protein</fullName>
    </submittedName>
</protein>
<sequence length="196" mass="24131">MISKYVLLMGFISHNIVYSINMYFGRPFIPYYYSIPKNNVFQTLQDSFGTFNNFGNFYRKQDVHWYQGNRVTQLPEIVKRNNEQHNIHQRTFGDRELEPQGKYLINHHLWNIHAQQALLQRHQLEKQKQYQQYLLKKKEEIKKQLDHQEKLTKEKTLKKKFTQRSKFLQRIYYENLLHREYDENELEMHQKTSDET</sequence>
<proteinExistence type="predicted"/>
<gene>
    <name evidence="1" type="ORF">g.91965</name>
</gene>
<evidence type="ECO:0000313" key="1">
    <source>
        <dbReference type="EMBL" id="MBY25835.1"/>
    </source>
</evidence>
<organism evidence="1">
    <name type="scientific">Schizaphis graminum</name>
    <name type="common">Green bug aphid</name>
    <dbReference type="NCBI Taxonomy" id="13262"/>
    <lineage>
        <taxon>Eukaryota</taxon>
        <taxon>Metazoa</taxon>
        <taxon>Ecdysozoa</taxon>
        <taxon>Arthropoda</taxon>
        <taxon>Hexapoda</taxon>
        <taxon>Insecta</taxon>
        <taxon>Pterygota</taxon>
        <taxon>Neoptera</taxon>
        <taxon>Paraneoptera</taxon>
        <taxon>Hemiptera</taxon>
        <taxon>Sternorrhyncha</taxon>
        <taxon>Aphidomorpha</taxon>
        <taxon>Aphidoidea</taxon>
        <taxon>Aphididae</taxon>
        <taxon>Aphidini</taxon>
        <taxon>Schizaphis</taxon>
    </lineage>
</organism>
<accession>A0A2S2P8V2</accession>
<dbReference type="AlphaFoldDB" id="A0A2S2P8V2"/>
<reference evidence="1" key="1">
    <citation type="submission" date="2018-04" db="EMBL/GenBank/DDBJ databases">
        <title>Transcriptome of Schizaphis graminum biotype I.</title>
        <authorList>
            <person name="Scully E.D."/>
            <person name="Geib S.M."/>
            <person name="Palmer N.A."/>
            <person name="Koch K."/>
            <person name="Bradshaw J."/>
            <person name="Heng-Moss T."/>
            <person name="Sarath G."/>
        </authorList>
    </citation>
    <scope>NUCLEOTIDE SEQUENCE</scope>
</reference>